<dbReference type="KEGG" id="gur:Gura_0877"/>
<proteinExistence type="predicted"/>
<accession>A5GBG5</accession>
<dbReference type="EMBL" id="CP000698">
    <property type="protein sequence ID" value="ABQ25083.1"/>
    <property type="molecule type" value="Genomic_DNA"/>
</dbReference>
<evidence type="ECO:0000313" key="2">
    <source>
        <dbReference type="Proteomes" id="UP000006695"/>
    </source>
</evidence>
<reference evidence="1 2" key="1">
    <citation type="submission" date="2007-05" db="EMBL/GenBank/DDBJ databases">
        <title>Complete sequence of Geobacter uraniireducens Rf4.</title>
        <authorList>
            <consortium name="US DOE Joint Genome Institute"/>
            <person name="Copeland A."/>
            <person name="Lucas S."/>
            <person name="Lapidus A."/>
            <person name="Barry K."/>
            <person name="Detter J.C."/>
            <person name="Glavina del Rio T."/>
            <person name="Hammon N."/>
            <person name="Israni S."/>
            <person name="Dalin E."/>
            <person name="Tice H."/>
            <person name="Pitluck S."/>
            <person name="Chertkov O."/>
            <person name="Brettin T."/>
            <person name="Bruce D."/>
            <person name="Han C."/>
            <person name="Schmutz J."/>
            <person name="Larimer F."/>
            <person name="Land M."/>
            <person name="Hauser L."/>
            <person name="Kyrpides N."/>
            <person name="Mikhailova N."/>
            <person name="Shelobolina E."/>
            <person name="Aklujkar M."/>
            <person name="Lovley D."/>
            <person name="Richardson P."/>
        </authorList>
    </citation>
    <scope>NUCLEOTIDE SEQUENCE [LARGE SCALE GENOMIC DNA]</scope>
    <source>
        <strain evidence="1 2">Rf4</strain>
    </source>
</reference>
<keyword evidence="2" id="KW-1185">Reference proteome</keyword>
<dbReference type="AlphaFoldDB" id="A5GBG5"/>
<protein>
    <submittedName>
        <fullName evidence="1">Uncharacterized protein</fullName>
    </submittedName>
</protein>
<dbReference type="RefSeq" id="WP_011937807.1">
    <property type="nucleotide sequence ID" value="NC_009483.1"/>
</dbReference>
<name>A5GBG5_GEOUR</name>
<organism evidence="1 2">
    <name type="scientific">Geotalea uraniireducens (strain Rf4)</name>
    <name type="common">Geobacter uraniireducens</name>
    <dbReference type="NCBI Taxonomy" id="351605"/>
    <lineage>
        <taxon>Bacteria</taxon>
        <taxon>Pseudomonadati</taxon>
        <taxon>Thermodesulfobacteriota</taxon>
        <taxon>Desulfuromonadia</taxon>
        <taxon>Geobacterales</taxon>
        <taxon>Geobacteraceae</taxon>
        <taxon>Geotalea</taxon>
    </lineage>
</organism>
<dbReference type="HOGENOM" id="CLU_2861366_0_0_7"/>
<sequence>MKESTHEDVCQRTEHKDERVRLRNTRTGVTGVTFGCTTEGGTIQVELEDGTLDSWTSDECEEV</sequence>
<gene>
    <name evidence="1" type="ordered locus">Gura_0877</name>
</gene>
<dbReference type="Proteomes" id="UP000006695">
    <property type="component" value="Chromosome"/>
</dbReference>
<evidence type="ECO:0000313" key="1">
    <source>
        <dbReference type="EMBL" id="ABQ25083.1"/>
    </source>
</evidence>